<proteinExistence type="predicted"/>
<dbReference type="SMART" id="SM00131">
    <property type="entry name" value="KU"/>
    <property type="match status" value="2"/>
</dbReference>
<name>A0A0B2UZ18_TOXCA</name>
<dbReference type="InterPro" id="IPR020901">
    <property type="entry name" value="Prtase_inh_Kunz-CS"/>
</dbReference>
<dbReference type="Pfam" id="PF00014">
    <property type="entry name" value="Kunitz_BPTI"/>
    <property type="match status" value="2"/>
</dbReference>
<dbReference type="AlphaFoldDB" id="A0A0B2UZ18"/>
<dbReference type="InterPro" id="IPR052861">
    <property type="entry name" value="BPTI/Kunitz_domain"/>
</dbReference>
<protein>
    <submittedName>
        <fullName evidence="3">Major allergen Ani s 1</fullName>
    </submittedName>
</protein>
<dbReference type="InterPro" id="IPR002223">
    <property type="entry name" value="Kunitz_BPTI"/>
</dbReference>
<dbReference type="PROSITE" id="PS00280">
    <property type="entry name" value="BPTI_KUNITZ_1"/>
    <property type="match status" value="2"/>
</dbReference>
<dbReference type="GO" id="GO:0004867">
    <property type="term" value="F:serine-type endopeptidase inhibitor activity"/>
    <property type="evidence" value="ECO:0007669"/>
    <property type="project" value="InterPro"/>
</dbReference>
<accession>A0A0B2UZ18</accession>
<feature type="domain" description="BPTI/Kunitz inhibitor" evidence="2">
    <location>
        <begin position="181"/>
        <end position="239"/>
    </location>
</feature>
<dbReference type="PROSITE" id="PS50279">
    <property type="entry name" value="BPTI_KUNITZ_2"/>
    <property type="match status" value="2"/>
</dbReference>
<feature type="domain" description="BPTI/Kunitz inhibitor" evidence="2">
    <location>
        <begin position="30"/>
        <end position="88"/>
    </location>
</feature>
<feature type="chain" id="PRO_5002076710" evidence="1">
    <location>
        <begin position="23"/>
        <end position="351"/>
    </location>
</feature>
<evidence type="ECO:0000259" key="2">
    <source>
        <dbReference type="PROSITE" id="PS50279"/>
    </source>
</evidence>
<dbReference type="EMBL" id="JPKZ01002554">
    <property type="protein sequence ID" value="KHN76256.1"/>
    <property type="molecule type" value="Genomic_DNA"/>
</dbReference>
<dbReference type="OrthoDB" id="4473401at2759"/>
<gene>
    <name evidence="3" type="ORF">Tcan_14640</name>
</gene>
<evidence type="ECO:0000313" key="4">
    <source>
        <dbReference type="Proteomes" id="UP000031036"/>
    </source>
</evidence>
<dbReference type="SUPFAM" id="SSF57362">
    <property type="entry name" value="BPTI-like"/>
    <property type="match status" value="2"/>
</dbReference>
<dbReference type="PANTHER" id="PTHR47248:SF9">
    <property type="entry name" value="BPTI_KUNITZ INHIBITOR DOMAIN-CONTAINING PROTEIN"/>
    <property type="match status" value="1"/>
</dbReference>
<evidence type="ECO:0000313" key="3">
    <source>
        <dbReference type="EMBL" id="KHN76256.1"/>
    </source>
</evidence>
<keyword evidence="4" id="KW-1185">Reference proteome</keyword>
<organism evidence="3 4">
    <name type="scientific">Toxocara canis</name>
    <name type="common">Canine roundworm</name>
    <dbReference type="NCBI Taxonomy" id="6265"/>
    <lineage>
        <taxon>Eukaryota</taxon>
        <taxon>Metazoa</taxon>
        <taxon>Ecdysozoa</taxon>
        <taxon>Nematoda</taxon>
        <taxon>Chromadorea</taxon>
        <taxon>Rhabditida</taxon>
        <taxon>Spirurina</taxon>
        <taxon>Ascaridomorpha</taxon>
        <taxon>Ascaridoidea</taxon>
        <taxon>Toxocaridae</taxon>
        <taxon>Toxocara</taxon>
    </lineage>
</organism>
<comment type="caution">
    <text evidence="3">The sequence shown here is derived from an EMBL/GenBank/DDBJ whole genome shotgun (WGS) entry which is preliminary data.</text>
</comment>
<dbReference type="STRING" id="6265.A0A0B2UZ18"/>
<sequence>MKSGICLSALVIFASLLSSAVARSSAVRDCGAPKNKGHVCGAVDKIRSKAKIQWYYDTETAMCLAFKYNGCGGNNNRFDTIHQCELRCIPEDYGWCALSKEAYKNKDEQTRICYGHDKNTTQACPPDYVCKMLAFFAVCCPKRSEELFEKNYRPRCVNGTVVKMDRGGYQLPVFGSAVRDCGAPKNKGHVCGAVDKIRSKAKIQWYYDTETAMCLAFKYNGCGGNNNRFDTIHQCELRCIPEDYGWCALSKEAYKNKDEQTRICYGHDKNTTQACPPDYVCKMLAFFAVCCPKRSEELFEKNYRPRCVNGTVVKMDRGGYQLPVFGRSCDDDFCAANSQCVAQEILAFCCR</sequence>
<dbReference type="PANTHER" id="PTHR47248">
    <property type="entry name" value="PROTEIN CBG06772"/>
    <property type="match status" value="1"/>
</dbReference>
<evidence type="ECO:0000256" key="1">
    <source>
        <dbReference type="SAM" id="SignalP"/>
    </source>
</evidence>
<dbReference type="Gene3D" id="4.10.410.10">
    <property type="entry name" value="Pancreatic trypsin inhibitor Kunitz domain"/>
    <property type="match status" value="2"/>
</dbReference>
<dbReference type="OMA" id="TRICYGH"/>
<dbReference type="Proteomes" id="UP000031036">
    <property type="component" value="Unassembled WGS sequence"/>
</dbReference>
<reference evidence="3 4" key="1">
    <citation type="submission" date="2014-11" db="EMBL/GenBank/DDBJ databases">
        <title>Genetic blueprint of the zoonotic pathogen Toxocara canis.</title>
        <authorList>
            <person name="Zhu X.-Q."/>
            <person name="Korhonen P.K."/>
            <person name="Cai H."/>
            <person name="Young N.D."/>
            <person name="Nejsum P."/>
            <person name="von Samson-Himmelstjerna G."/>
            <person name="Boag P.R."/>
            <person name="Tan P."/>
            <person name="Li Q."/>
            <person name="Min J."/>
            <person name="Yang Y."/>
            <person name="Wang X."/>
            <person name="Fang X."/>
            <person name="Hall R.S."/>
            <person name="Hofmann A."/>
            <person name="Sternberg P.W."/>
            <person name="Jex A.R."/>
            <person name="Gasser R.B."/>
        </authorList>
    </citation>
    <scope>NUCLEOTIDE SEQUENCE [LARGE SCALE GENOMIC DNA]</scope>
    <source>
        <strain evidence="3">PN_DK_2014</strain>
    </source>
</reference>
<dbReference type="CDD" id="cd00109">
    <property type="entry name" value="Kunitz-type"/>
    <property type="match status" value="2"/>
</dbReference>
<dbReference type="InterPro" id="IPR036880">
    <property type="entry name" value="Kunitz_BPTI_sf"/>
</dbReference>
<keyword evidence="1" id="KW-0732">Signal</keyword>
<feature type="signal peptide" evidence="1">
    <location>
        <begin position="1"/>
        <end position="22"/>
    </location>
</feature>